<dbReference type="Proteomes" id="UP000001007">
    <property type="component" value="Chromosome"/>
</dbReference>
<dbReference type="EnsemblBacteria" id="AAM72371">
    <property type="protein sequence ID" value="AAM72371"/>
    <property type="gene ID" value="CT1138"/>
</dbReference>
<feature type="compositionally biased region" description="Basic residues" evidence="1">
    <location>
        <begin position="43"/>
        <end position="53"/>
    </location>
</feature>
<accession>Q8KDB6</accession>
<name>Q8KDB6_CHLTE</name>
<protein>
    <submittedName>
        <fullName evidence="2">Uncharacterized protein</fullName>
    </submittedName>
</protein>
<dbReference type="EMBL" id="AE006470">
    <property type="protein sequence ID" value="AAM72371.1"/>
    <property type="molecule type" value="Genomic_DNA"/>
</dbReference>
<dbReference type="STRING" id="194439.CT1138"/>
<keyword evidence="3" id="KW-1185">Reference proteome</keyword>
<sequence>MTVIGIQYWRKNIHALFGISSGRKPQVGKDDKDSGLLRSFVRRDHRRRSGGSN</sequence>
<reference evidence="2 3" key="1">
    <citation type="journal article" date="2002" name="Proc. Natl. Acad. Sci. U.S.A.">
        <title>The complete genome sequence of Chlorobium tepidum TLS, a photosynthetic, anaerobic, green-sulfur bacterium.</title>
        <authorList>
            <person name="Eisen J.A."/>
            <person name="Nelson K.E."/>
            <person name="Paulsen I.T."/>
            <person name="Heidelberg J.F."/>
            <person name="Wu M."/>
            <person name="Dodson R.J."/>
            <person name="Deboy R."/>
            <person name="Gwinn M.L."/>
            <person name="Nelson W.C."/>
            <person name="Haft D.H."/>
            <person name="Hickey E.K."/>
            <person name="Peterson J.D."/>
            <person name="Durkin A.S."/>
            <person name="Kolonay J.L."/>
            <person name="Yang F."/>
            <person name="Holt I."/>
            <person name="Umayam L.A."/>
            <person name="Mason T."/>
            <person name="Brenner M."/>
            <person name="Shea T.P."/>
            <person name="Parksey D."/>
            <person name="Nierman W.C."/>
            <person name="Feldblyum T.V."/>
            <person name="Hansen C.L."/>
            <person name="Craven M.B."/>
            <person name="Radune D."/>
            <person name="Vamathevan J."/>
            <person name="Khouri H."/>
            <person name="White O."/>
            <person name="Gruber T.M."/>
            <person name="Ketchum K.A."/>
            <person name="Venter J.C."/>
            <person name="Tettelin H."/>
            <person name="Bryant D.A."/>
            <person name="Fraser C.M."/>
        </authorList>
    </citation>
    <scope>NUCLEOTIDE SEQUENCE [LARGE SCALE GENOMIC DNA]</scope>
    <source>
        <strain evidence="3">ATCC 49652 / DSM 12025 / NBRC 103806 / TLS</strain>
    </source>
</reference>
<dbReference type="AlphaFoldDB" id="Q8KDB6"/>
<organism evidence="2 3">
    <name type="scientific">Chlorobaculum tepidum (strain ATCC 49652 / DSM 12025 / NBRC 103806 / TLS)</name>
    <name type="common">Chlorobium tepidum</name>
    <dbReference type="NCBI Taxonomy" id="194439"/>
    <lineage>
        <taxon>Bacteria</taxon>
        <taxon>Pseudomonadati</taxon>
        <taxon>Chlorobiota</taxon>
        <taxon>Chlorobiia</taxon>
        <taxon>Chlorobiales</taxon>
        <taxon>Chlorobiaceae</taxon>
        <taxon>Chlorobaculum</taxon>
    </lineage>
</organism>
<dbReference type="KEGG" id="cte:CT1138"/>
<evidence type="ECO:0000313" key="3">
    <source>
        <dbReference type="Proteomes" id="UP000001007"/>
    </source>
</evidence>
<evidence type="ECO:0000313" key="2">
    <source>
        <dbReference type="EMBL" id="AAM72371.1"/>
    </source>
</evidence>
<dbReference type="HOGENOM" id="CLU_3059907_0_0_10"/>
<feature type="region of interest" description="Disordered" evidence="1">
    <location>
        <begin position="21"/>
        <end position="53"/>
    </location>
</feature>
<evidence type="ECO:0000256" key="1">
    <source>
        <dbReference type="SAM" id="MobiDB-lite"/>
    </source>
</evidence>
<gene>
    <name evidence="2" type="ordered locus">CT1138</name>
</gene>
<proteinExistence type="predicted"/>